<evidence type="ECO:0000256" key="9">
    <source>
        <dbReference type="ARBA" id="ARBA00057783"/>
    </source>
</evidence>
<keyword evidence="4 11" id="KW-0444">Lipid biosynthesis</keyword>
<evidence type="ECO:0000256" key="8">
    <source>
        <dbReference type="ARBA" id="ARBA00023160"/>
    </source>
</evidence>
<dbReference type="NCBIfam" id="TIGR00517">
    <property type="entry name" value="acyl_carrier"/>
    <property type="match status" value="1"/>
</dbReference>
<comment type="pathway">
    <text evidence="1">Lipid metabolism; fatty acid biosynthesis.</text>
</comment>
<sequence length="135" mass="15550">MQFMRAIVLNHMRIKLGTEYQLLPKHGRILLPAMKKRFSQEASAQSSPENFSFLKERVMELVKKFDKIDSNKVTETADFQKDLCLDSLDRVELVMAFEQEFSIEIPDEKADKINSCADAIRYIASQPKYNVQGSS</sequence>
<dbReference type="HAMAP" id="MF_01217">
    <property type="entry name" value="Acyl_carrier"/>
    <property type="match status" value="1"/>
</dbReference>
<dbReference type="GO" id="GO:0000035">
    <property type="term" value="F:acyl binding"/>
    <property type="evidence" value="ECO:0007669"/>
    <property type="project" value="TreeGrafter"/>
</dbReference>
<comment type="function">
    <text evidence="9">Carrier of the growing fatty acid chain in fatty acid biosynthesis. May be involved in the synthesis of short and medium chain fatty acids. Accessory and non-catalytic subunit of the mitochondrial membrane respiratory chain NADH dehydrogenase (Complex I), which functions in the transfer of electrons from NADH to the respiratory chain.</text>
</comment>
<evidence type="ECO:0000256" key="4">
    <source>
        <dbReference type="ARBA" id="ARBA00022516"/>
    </source>
</evidence>
<dbReference type="GO" id="GO:0000036">
    <property type="term" value="F:acyl carrier activity"/>
    <property type="evidence" value="ECO:0007669"/>
    <property type="project" value="TreeGrafter"/>
</dbReference>
<dbReference type="InterPro" id="IPR036736">
    <property type="entry name" value="ACP-like_sf"/>
</dbReference>
<dbReference type="AlphaFoldDB" id="B8LRH6"/>
<keyword evidence="5" id="KW-0597">Phosphoprotein</keyword>
<dbReference type="Pfam" id="PF00550">
    <property type="entry name" value="PP-binding"/>
    <property type="match status" value="1"/>
</dbReference>
<dbReference type="NCBIfam" id="NF002148">
    <property type="entry name" value="PRK00982.1-2"/>
    <property type="match status" value="1"/>
</dbReference>
<dbReference type="PANTHER" id="PTHR20863">
    <property type="entry name" value="ACYL CARRIER PROTEIN"/>
    <property type="match status" value="1"/>
</dbReference>
<organism evidence="13">
    <name type="scientific">Picea sitchensis</name>
    <name type="common">Sitka spruce</name>
    <name type="synonym">Pinus sitchensis</name>
    <dbReference type="NCBI Taxonomy" id="3332"/>
    <lineage>
        <taxon>Eukaryota</taxon>
        <taxon>Viridiplantae</taxon>
        <taxon>Streptophyta</taxon>
        <taxon>Embryophyta</taxon>
        <taxon>Tracheophyta</taxon>
        <taxon>Spermatophyta</taxon>
        <taxon>Pinopsida</taxon>
        <taxon>Pinidae</taxon>
        <taxon>Conifers I</taxon>
        <taxon>Pinales</taxon>
        <taxon>Pinaceae</taxon>
        <taxon>Picea</taxon>
    </lineage>
</organism>
<dbReference type="Gene3D" id="1.10.1200.10">
    <property type="entry name" value="ACP-like"/>
    <property type="match status" value="1"/>
</dbReference>
<comment type="similarity">
    <text evidence="2">Belongs to the acyl carrier protein (ACP) family.</text>
</comment>
<reference evidence="13" key="1">
    <citation type="submission" date="2007-06" db="EMBL/GenBank/DDBJ databases">
        <title>Full length cDNA sequences from Sitka Spruce (Picea sitchensis).</title>
        <authorList>
            <person name="Ralph S.G."/>
            <person name="Chun H.E."/>
            <person name="Liao N."/>
            <person name="Ali J."/>
            <person name="Reid K."/>
            <person name="Kolosova N."/>
            <person name="Cooper N."/>
            <person name="Cullis C."/>
            <person name="Jancsik S."/>
            <person name="Moore R."/>
            <person name="Mayo M."/>
            <person name="Wagner S."/>
            <person name="Holt R.A."/>
            <person name="Jones S.J.M."/>
            <person name="Marra M.A."/>
            <person name="Ritland C.E."/>
            <person name="Ritland K."/>
            <person name="Bohlmann J."/>
        </authorList>
    </citation>
    <scope>NUCLEOTIDE SEQUENCE</scope>
    <source>
        <tissue evidence="13">Bark</tissue>
    </source>
</reference>
<keyword evidence="7" id="KW-0443">Lipid metabolism</keyword>
<evidence type="ECO:0000259" key="12">
    <source>
        <dbReference type="PROSITE" id="PS50075"/>
    </source>
</evidence>
<evidence type="ECO:0000256" key="11">
    <source>
        <dbReference type="RuleBase" id="RU000722"/>
    </source>
</evidence>
<evidence type="ECO:0000256" key="2">
    <source>
        <dbReference type="ARBA" id="ARBA00010930"/>
    </source>
</evidence>
<protein>
    <recommendedName>
        <fullName evidence="11">Acyl carrier protein</fullName>
    </recommendedName>
</protein>
<dbReference type="PROSITE" id="PS50075">
    <property type="entry name" value="CARRIER"/>
    <property type="match status" value="1"/>
</dbReference>
<dbReference type="OMA" id="KINSCAD"/>
<dbReference type="SUPFAM" id="SSF47336">
    <property type="entry name" value="ACP-like"/>
    <property type="match status" value="1"/>
</dbReference>
<evidence type="ECO:0000256" key="5">
    <source>
        <dbReference type="ARBA" id="ARBA00022553"/>
    </source>
</evidence>
<evidence type="ECO:0000256" key="10">
    <source>
        <dbReference type="ARBA" id="ARBA00063067"/>
    </source>
</evidence>
<dbReference type="InterPro" id="IPR003231">
    <property type="entry name" value="ACP"/>
</dbReference>
<evidence type="ECO:0000256" key="6">
    <source>
        <dbReference type="ARBA" id="ARBA00022832"/>
    </source>
</evidence>
<dbReference type="EMBL" id="EF678504">
    <property type="protein sequence ID" value="ABR18256.1"/>
    <property type="molecule type" value="mRNA"/>
</dbReference>
<proteinExistence type="evidence at transcript level"/>
<dbReference type="PANTHER" id="PTHR20863:SF60">
    <property type="entry name" value="ACYL CARRIER PROTEIN 3, MITOCHONDRIAL"/>
    <property type="match status" value="1"/>
</dbReference>
<evidence type="ECO:0000313" key="13">
    <source>
        <dbReference type="EMBL" id="ABR18256.1"/>
    </source>
</evidence>
<keyword evidence="8 11" id="KW-0275">Fatty acid biosynthesis</keyword>
<evidence type="ECO:0000256" key="1">
    <source>
        <dbReference type="ARBA" id="ARBA00005194"/>
    </source>
</evidence>
<keyword evidence="3 11" id="KW-0596">Phosphopantetheine</keyword>
<dbReference type="GO" id="GO:0005739">
    <property type="term" value="C:mitochondrion"/>
    <property type="evidence" value="ECO:0007669"/>
    <property type="project" value="UniProtKB-ARBA"/>
</dbReference>
<name>B8LRH6_PICSI</name>
<evidence type="ECO:0000256" key="7">
    <source>
        <dbReference type="ARBA" id="ARBA00023098"/>
    </source>
</evidence>
<feature type="domain" description="Carrier" evidence="12">
    <location>
        <begin position="52"/>
        <end position="127"/>
    </location>
</feature>
<dbReference type="InterPro" id="IPR009081">
    <property type="entry name" value="PP-bd_ACP"/>
</dbReference>
<accession>B8LRH6</accession>
<evidence type="ECO:0000256" key="3">
    <source>
        <dbReference type="ARBA" id="ARBA00022450"/>
    </source>
</evidence>
<keyword evidence="6" id="KW-0276">Fatty acid metabolism</keyword>
<dbReference type="FunFam" id="1.10.1200.10:FF:000003">
    <property type="entry name" value="Acyl carrier protein"/>
    <property type="match status" value="1"/>
</dbReference>
<comment type="subunit">
    <text evidence="10">Complex I is composed of at least 49 different subunits.</text>
</comment>